<evidence type="ECO:0000256" key="2">
    <source>
        <dbReference type="ARBA" id="ARBA00023033"/>
    </source>
</evidence>
<reference evidence="5 6" key="1">
    <citation type="submission" date="2018-11" db="EMBL/GenBank/DDBJ databases">
        <title>Sequencing the genomes of 1000 actinobacteria strains.</title>
        <authorList>
            <person name="Klenk H.-P."/>
        </authorList>
    </citation>
    <scope>NUCLEOTIDE SEQUENCE [LARGE SCALE GENOMIC DNA]</scope>
    <source>
        <strain evidence="5 6">DSM 44780</strain>
    </source>
</reference>
<dbReference type="InterPro" id="IPR002938">
    <property type="entry name" value="FAD-bd"/>
</dbReference>
<dbReference type="GO" id="GO:0071949">
    <property type="term" value="F:FAD binding"/>
    <property type="evidence" value="ECO:0007669"/>
    <property type="project" value="InterPro"/>
</dbReference>
<dbReference type="Gene3D" id="3.50.50.60">
    <property type="entry name" value="FAD/NAD(P)-binding domain"/>
    <property type="match status" value="1"/>
</dbReference>
<dbReference type="PRINTS" id="PR00420">
    <property type="entry name" value="RNGMNOXGNASE"/>
</dbReference>
<sequence>MKAVVIGGGVAGAASAIALRRIGAEVTVYEAYPDPAGPVGAFLSLAVNGLRALESLGCLEAVRAAGFEVDRQRMWSGRGRLLGDVPRGRRADDPLRSVTLMRADLVAALRAEAVRLGARIVVGERLPGPGEGLRGPGEGLHGPGAGEGPGGGAEAGAVVGAVAGADLVVGADGLRSTVRRMLDPDAPSPAYAGLYGVAGIARGVPEAGPGRTFNMTFGRRGAFAHLPAPDGTVWWSAQIADPVAPAEIKLGAEELAEVFGSEAVPRRILGATERIDAATLFHVLPPVPRRQDGRCVLVGDAAHPVGAGQGASMALEDAIALARALHSAPGAPAASGLPAALAAFERERAGRAGKLARAAAANRDAKTAGPLASLVREAVMPLVFTRMYTRSTDWLYDYRPGALPQ</sequence>
<comment type="caution">
    <text evidence="5">The sequence shown here is derived from an EMBL/GenBank/DDBJ whole genome shotgun (WGS) entry which is preliminary data.</text>
</comment>
<keyword evidence="1" id="KW-0560">Oxidoreductase</keyword>
<name>A0A8G1XGG7_9ACTN</name>
<keyword evidence="2" id="KW-0503">Monooxygenase</keyword>
<feature type="compositionally biased region" description="Gly residues" evidence="3">
    <location>
        <begin position="129"/>
        <end position="152"/>
    </location>
</feature>
<feature type="domain" description="FAD-binding" evidence="4">
    <location>
        <begin position="2"/>
        <end position="357"/>
    </location>
</feature>
<dbReference type="InterPro" id="IPR050493">
    <property type="entry name" value="FAD-dep_Monooxygenase_BioMet"/>
</dbReference>
<dbReference type="Proteomes" id="UP000267408">
    <property type="component" value="Unassembled WGS sequence"/>
</dbReference>
<dbReference type="PANTHER" id="PTHR13789">
    <property type="entry name" value="MONOOXYGENASE"/>
    <property type="match status" value="1"/>
</dbReference>
<accession>A0A8G1XGG7</accession>
<dbReference type="RefSeq" id="WP_123558021.1">
    <property type="nucleotide sequence ID" value="NZ_RJVJ01000001.1"/>
</dbReference>
<proteinExistence type="predicted"/>
<protein>
    <submittedName>
        <fullName evidence="5">2-polyprenyl-6-methoxyphenol hydroxylase-like FAD-dependent oxidoreductase</fullName>
    </submittedName>
</protein>
<evidence type="ECO:0000313" key="6">
    <source>
        <dbReference type="Proteomes" id="UP000267408"/>
    </source>
</evidence>
<gene>
    <name evidence="5" type="ORF">EDD39_4097</name>
</gene>
<dbReference type="SUPFAM" id="SSF51905">
    <property type="entry name" value="FAD/NAD(P)-binding domain"/>
    <property type="match status" value="1"/>
</dbReference>
<dbReference type="InterPro" id="IPR036188">
    <property type="entry name" value="FAD/NAD-bd_sf"/>
</dbReference>
<evidence type="ECO:0000256" key="1">
    <source>
        <dbReference type="ARBA" id="ARBA00023002"/>
    </source>
</evidence>
<dbReference type="AlphaFoldDB" id="A0A8G1XGG7"/>
<dbReference type="GO" id="GO:0004497">
    <property type="term" value="F:monooxygenase activity"/>
    <property type="evidence" value="ECO:0007669"/>
    <property type="project" value="UniProtKB-KW"/>
</dbReference>
<organism evidence="5 6">
    <name type="scientific">Kitasatospora cineracea</name>
    <dbReference type="NCBI Taxonomy" id="88074"/>
    <lineage>
        <taxon>Bacteria</taxon>
        <taxon>Bacillati</taxon>
        <taxon>Actinomycetota</taxon>
        <taxon>Actinomycetes</taxon>
        <taxon>Kitasatosporales</taxon>
        <taxon>Streptomycetaceae</taxon>
        <taxon>Kitasatospora</taxon>
    </lineage>
</organism>
<dbReference type="Pfam" id="PF01494">
    <property type="entry name" value="FAD_binding_3"/>
    <property type="match status" value="1"/>
</dbReference>
<dbReference type="EMBL" id="RJVJ01000001">
    <property type="protein sequence ID" value="ROR45847.1"/>
    <property type="molecule type" value="Genomic_DNA"/>
</dbReference>
<dbReference type="PANTHER" id="PTHR13789:SF309">
    <property type="entry name" value="PUTATIVE (AFU_ORTHOLOGUE AFUA_6G14510)-RELATED"/>
    <property type="match status" value="1"/>
</dbReference>
<evidence type="ECO:0000313" key="5">
    <source>
        <dbReference type="EMBL" id="ROR45847.1"/>
    </source>
</evidence>
<feature type="region of interest" description="Disordered" evidence="3">
    <location>
        <begin position="127"/>
        <end position="152"/>
    </location>
</feature>
<evidence type="ECO:0000256" key="3">
    <source>
        <dbReference type="SAM" id="MobiDB-lite"/>
    </source>
</evidence>
<dbReference type="OrthoDB" id="9782160at2"/>
<evidence type="ECO:0000259" key="4">
    <source>
        <dbReference type="Pfam" id="PF01494"/>
    </source>
</evidence>